<keyword evidence="9" id="KW-0238">DNA-binding</keyword>
<dbReference type="InterPro" id="IPR036236">
    <property type="entry name" value="Znf_C2H2_sf"/>
</dbReference>
<feature type="region of interest" description="Disordered" evidence="13">
    <location>
        <begin position="190"/>
        <end position="218"/>
    </location>
</feature>
<accession>A0ABD0K3W3</accession>
<evidence type="ECO:0000259" key="14">
    <source>
        <dbReference type="PROSITE" id="PS50157"/>
    </source>
</evidence>
<proteinExistence type="inferred from homology"/>
<evidence type="ECO:0000313" key="16">
    <source>
        <dbReference type="Proteomes" id="UP001519460"/>
    </source>
</evidence>
<evidence type="ECO:0000256" key="5">
    <source>
        <dbReference type="ARBA" id="ARBA00022737"/>
    </source>
</evidence>
<evidence type="ECO:0000256" key="9">
    <source>
        <dbReference type="ARBA" id="ARBA00023125"/>
    </source>
</evidence>
<dbReference type="PROSITE" id="PS50157">
    <property type="entry name" value="ZINC_FINGER_C2H2_2"/>
    <property type="match status" value="5"/>
</dbReference>
<feature type="domain" description="C2H2-type" evidence="14">
    <location>
        <begin position="347"/>
        <end position="374"/>
    </location>
</feature>
<keyword evidence="16" id="KW-1185">Reference proteome</keyword>
<keyword evidence="6 12" id="KW-0863">Zinc-finger</keyword>
<dbReference type="FunFam" id="3.30.160.60:FF:000097">
    <property type="entry name" value="Zinc finger protein"/>
    <property type="match status" value="1"/>
</dbReference>
<dbReference type="AlphaFoldDB" id="A0ABD0K3W3"/>
<dbReference type="EMBL" id="JACVVK020000257">
    <property type="protein sequence ID" value="KAK7481737.1"/>
    <property type="molecule type" value="Genomic_DNA"/>
</dbReference>
<evidence type="ECO:0000256" key="12">
    <source>
        <dbReference type="PROSITE-ProRule" id="PRU00042"/>
    </source>
</evidence>
<protein>
    <recommendedName>
        <fullName evidence="14">C2H2-type domain-containing protein</fullName>
    </recommendedName>
</protein>
<evidence type="ECO:0000256" key="1">
    <source>
        <dbReference type="ARBA" id="ARBA00003767"/>
    </source>
</evidence>
<dbReference type="GO" id="GO:0003690">
    <property type="term" value="F:double-stranded DNA binding"/>
    <property type="evidence" value="ECO:0007669"/>
    <property type="project" value="UniProtKB-ARBA"/>
</dbReference>
<sequence length="477" mass="54374">MEFSMGTAPSWRDGRRIVDLNELAKQMRCKQCASLLDLNRTVRESRYGLASVLFIVCQCGVLNDVHTGRKQDTDSGRPMYEVNIKASINMLLYGMGASHVVNFLAVLDIPVPSPDDSSLIIPVPPVSEAASSMPMPAYTAPLNAPAQAGTQLQHSHPHHVRITVCAFIVSWCQVKIEQIKVVGQQHQQPLAVPQHKEKERQLPPSQTKTQAVPGGDKPVPGKCPYCQPCPHHTNNKPPKKPPEVVKLSKDERDDLKVNTKCTVCKIVFRTREHYRMHKILHPQIRKKQRFKCSDCSAEFPDRAKLRDHSRIHTGEKPYKCEFCDKCFHKKSQRSKHVKRCHMKENSHICDFCGKRTFTKTELREHVRVHTGERPYQCEVCERAFRRKDYLTVHMRQHTGERPYRCDQCGESFVQRVSLCKHLQTKHTVPPPPTPGMQPHPTHPHPQAPHLHSQDSVAGIPMVDTRIPTHSQHAALFY</sequence>
<keyword evidence="11" id="KW-0539">Nucleus</keyword>
<feature type="region of interest" description="Disordered" evidence="13">
    <location>
        <begin position="425"/>
        <end position="453"/>
    </location>
</feature>
<evidence type="ECO:0000256" key="3">
    <source>
        <dbReference type="ARBA" id="ARBA00006991"/>
    </source>
</evidence>
<dbReference type="PROSITE" id="PS00028">
    <property type="entry name" value="ZINC_FINGER_C2H2_1"/>
    <property type="match status" value="4"/>
</dbReference>
<comment type="function">
    <text evidence="1">May be involved in transcriptional regulation.</text>
</comment>
<evidence type="ECO:0000256" key="4">
    <source>
        <dbReference type="ARBA" id="ARBA00022723"/>
    </source>
</evidence>
<dbReference type="PANTHER" id="PTHR24404:SF114">
    <property type="entry name" value="KLUMPFUSS, ISOFORM B-RELATED"/>
    <property type="match status" value="1"/>
</dbReference>
<gene>
    <name evidence="15" type="ORF">BaRGS_00026985</name>
</gene>
<dbReference type="Proteomes" id="UP001519460">
    <property type="component" value="Unassembled WGS sequence"/>
</dbReference>
<dbReference type="Gene3D" id="3.30.160.60">
    <property type="entry name" value="Classic Zinc Finger"/>
    <property type="match status" value="5"/>
</dbReference>
<dbReference type="Pfam" id="PF00096">
    <property type="entry name" value="zf-C2H2"/>
    <property type="match status" value="3"/>
</dbReference>
<evidence type="ECO:0000256" key="11">
    <source>
        <dbReference type="ARBA" id="ARBA00023242"/>
    </source>
</evidence>
<comment type="caution">
    <text evidence="15">The sequence shown here is derived from an EMBL/GenBank/DDBJ whole genome shotgun (WGS) entry which is preliminary data.</text>
</comment>
<dbReference type="FunFam" id="3.30.160.60:FF:001370">
    <property type="entry name" value="Zinc finger protein"/>
    <property type="match status" value="1"/>
</dbReference>
<evidence type="ECO:0000256" key="13">
    <source>
        <dbReference type="SAM" id="MobiDB-lite"/>
    </source>
</evidence>
<dbReference type="PANTHER" id="PTHR24404">
    <property type="entry name" value="ZINC FINGER PROTEIN"/>
    <property type="match status" value="1"/>
</dbReference>
<dbReference type="Pfam" id="PF20700">
    <property type="entry name" value="Mutator"/>
    <property type="match status" value="1"/>
</dbReference>
<dbReference type="InterPro" id="IPR049012">
    <property type="entry name" value="Mutator_transp_dom"/>
</dbReference>
<name>A0ABD0K3W3_9CAEN</name>
<dbReference type="SMART" id="SM00355">
    <property type="entry name" value="ZnF_C2H2"/>
    <property type="match status" value="6"/>
</dbReference>
<evidence type="ECO:0000256" key="6">
    <source>
        <dbReference type="ARBA" id="ARBA00022771"/>
    </source>
</evidence>
<comment type="similarity">
    <text evidence="3">Belongs to the krueppel C2H2-type zinc-finger protein family.</text>
</comment>
<feature type="domain" description="C2H2-type" evidence="14">
    <location>
        <begin position="375"/>
        <end position="402"/>
    </location>
</feature>
<evidence type="ECO:0000256" key="10">
    <source>
        <dbReference type="ARBA" id="ARBA00023163"/>
    </source>
</evidence>
<reference evidence="15 16" key="1">
    <citation type="journal article" date="2023" name="Sci. Data">
        <title>Genome assembly of the Korean intertidal mud-creeper Batillaria attramentaria.</title>
        <authorList>
            <person name="Patra A.K."/>
            <person name="Ho P.T."/>
            <person name="Jun S."/>
            <person name="Lee S.J."/>
            <person name="Kim Y."/>
            <person name="Won Y.J."/>
        </authorList>
    </citation>
    <scope>NUCLEOTIDE SEQUENCE [LARGE SCALE GENOMIC DNA]</scope>
    <source>
        <strain evidence="15">Wonlab-2016</strain>
    </source>
</reference>
<evidence type="ECO:0000256" key="8">
    <source>
        <dbReference type="ARBA" id="ARBA00023015"/>
    </source>
</evidence>
<evidence type="ECO:0000256" key="7">
    <source>
        <dbReference type="ARBA" id="ARBA00022833"/>
    </source>
</evidence>
<comment type="subcellular location">
    <subcellularLocation>
        <location evidence="2">Nucleus</location>
    </subcellularLocation>
</comment>
<keyword evidence="7" id="KW-0862">Zinc</keyword>
<evidence type="ECO:0000313" key="15">
    <source>
        <dbReference type="EMBL" id="KAK7481737.1"/>
    </source>
</evidence>
<feature type="compositionally biased region" description="Pro residues" evidence="13">
    <location>
        <begin position="428"/>
        <end position="437"/>
    </location>
</feature>
<feature type="domain" description="C2H2-type" evidence="14">
    <location>
        <begin position="403"/>
        <end position="431"/>
    </location>
</feature>
<dbReference type="InterPro" id="IPR013087">
    <property type="entry name" value="Znf_C2H2_type"/>
</dbReference>
<dbReference type="GO" id="GO:0008270">
    <property type="term" value="F:zinc ion binding"/>
    <property type="evidence" value="ECO:0007669"/>
    <property type="project" value="UniProtKB-KW"/>
</dbReference>
<keyword evidence="5" id="KW-0677">Repeat</keyword>
<dbReference type="FunFam" id="3.30.160.60:FF:001963">
    <property type="entry name" value="Replication initiator 1"/>
    <property type="match status" value="1"/>
</dbReference>
<keyword evidence="10" id="KW-0804">Transcription</keyword>
<evidence type="ECO:0000256" key="2">
    <source>
        <dbReference type="ARBA" id="ARBA00004123"/>
    </source>
</evidence>
<organism evidence="15 16">
    <name type="scientific">Batillaria attramentaria</name>
    <dbReference type="NCBI Taxonomy" id="370345"/>
    <lineage>
        <taxon>Eukaryota</taxon>
        <taxon>Metazoa</taxon>
        <taxon>Spiralia</taxon>
        <taxon>Lophotrochozoa</taxon>
        <taxon>Mollusca</taxon>
        <taxon>Gastropoda</taxon>
        <taxon>Caenogastropoda</taxon>
        <taxon>Sorbeoconcha</taxon>
        <taxon>Cerithioidea</taxon>
        <taxon>Batillariidae</taxon>
        <taxon>Batillaria</taxon>
    </lineage>
</organism>
<dbReference type="SUPFAM" id="SSF57667">
    <property type="entry name" value="beta-beta-alpha zinc fingers"/>
    <property type="match status" value="2"/>
</dbReference>
<dbReference type="InterPro" id="IPR050589">
    <property type="entry name" value="Ikaros_C2H2-ZF"/>
</dbReference>
<feature type="domain" description="C2H2-type" evidence="14">
    <location>
        <begin position="318"/>
        <end position="346"/>
    </location>
</feature>
<feature type="domain" description="C2H2-type" evidence="14">
    <location>
        <begin position="290"/>
        <end position="317"/>
    </location>
</feature>
<keyword evidence="4" id="KW-0479">Metal-binding</keyword>
<keyword evidence="8" id="KW-0805">Transcription regulation</keyword>
<dbReference type="GO" id="GO:0005634">
    <property type="term" value="C:nucleus"/>
    <property type="evidence" value="ECO:0007669"/>
    <property type="project" value="UniProtKB-SubCell"/>
</dbReference>